<name>A0AAD4T8H8_9MAGN</name>
<keyword evidence="4" id="KW-0472">Membrane</keyword>
<keyword evidence="6" id="KW-1185">Reference proteome</keyword>
<comment type="subcellular location">
    <subcellularLocation>
        <location evidence="1">Membrane</location>
        <topology evidence="1">Multi-pass membrane protein</topology>
    </subcellularLocation>
</comment>
<dbReference type="Proteomes" id="UP001202328">
    <property type="component" value="Unassembled WGS sequence"/>
</dbReference>
<evidence type="ECO:0000256" key="3">
    <source>
        <dbReference type="ARBA" id="ARBA00022989"/>
    </source>
</evidence>
<dbReference type="PANTHER" id="PTHR17920">
    <property type="entry name" value="TRANSMEMBRANE AND COILED-COIL DOMAIN-CONTAINING PROTEIN 4 TMCO4"/>
    <property type="match status" value="1"/>
</dbReference>
<dbReference type="GO" id="GO:0016020">
    <property type="term" value="C:membrane"/>
    <property type="evidence" value="ECO:0007669"/>
    <property type="project" value="UniProtKB-SubCell"/>
</dbReference>
<keyword evidence="2" id="KW-0812">Transmembrane</keyword>
<organism evidence="5 6">
    <name type="scientific">Papaver atlanticum</name>
    <dbReference type="NCBI Taxonomy" id="357466"/>
    <lineage>
        <taxon>Eukaryota</taxon>
        <taxon>Viridiplantae</taxon>
        <taxon>Streptophyta</taxon>
        <taxon>Embryophyta</taxon>
        <taxon>Tracheophyta</taxon>
        <taxon>Spermatophyta</taxon>
        <taxon>Magnoliopsida</taxon>
        <taxon>Ranunculales</taxon>
        <taxon>Papaveraceae</taxon>
        <taxon>Papaveroideae</taxon>
        <taxon>Papaver</taxon>
    </lineage>
</organism>
<accession>A0AAD4T8H8</accession>
<dbReference type="EMBL" id="JAJJMB010004648">
    <property type="protein sequence ID" value="KAI3942463.1"/>
    <property type="molecule type" value="Genomic_DNA"/>
</dbReference>
<reference evidence="5" key="1">
    <citation type="submission" date="2022-04" db="EMBL/GenBank/DDBJ databases">
        <title>A functionally conserved STORR gene fusion in Papaver species that diverged 16.8 million years ago.</title>
        <authorList>
            <person name="Catania T."/>
        </authorList>
    </citation>
    <scope>NUCLEOTIDE SEQUENCE</scope>
    <source>
        <strain evidence="5">S-188037</strain>
    </source>
</reference>
<dbReference type="PANTHER" id="PTHR17920:SF3">
    <property type="entry name" value="TRANSMEMBRANE AND COILED-COIL DOMAIN-CONTAINING PROTEIN 4"/>
    <property type="match status" value="1"/>
</dbReference>
<gene>
    <name evidence="5" type="ORF">MKW98_013115</name>
</gene>
<proteinExistence type="predicted"/>
<dbReference type="Pfam" id="PF05277">
    <property type="entry name" value="DUF726"/>
    <property type="match status" value="1"/>
</dbReference>
<comment type="caution">
    <text evidence="5">The sequence shown here is derived from an EMBL/GenBank/DDBJ whole genome shotgun (WGS) entry which is preliminary data.</text>
</comment>
<evidence type="ECO:0000256" key="4">
    <source>
        <dbReference type="ARBA" id="ARBA00023136"/>
    </source>
</evidence>
<evidence type="ECO:0000256" key="1">
    <source>
        <dbReference type="ARBA" id="ARBA00004141"/>
    </source>
</evidence>
<keyword evidence="3" id="KW-1133">Transmembrane helix</keyword>
<evidence type="ECO:0000313" key="6">
    <source>
        <dbReference type="Proteomes" id="UP001202328"/>
    </source>
</evidence>
<dbReference type="AlphaFoldDB" id="A0AAD4T8H8"/>
<protein>
    <submittedName>
        <fullName evidence="5">Uncharacterized protein</fullName>
    </submittedName>
</protein>
<evidence type="ECO:0000313" key="5">
    <source>
        <dbReference type="EMBL" id="KAI3942463.1"/>
    </source>
</evidence>
<evidence type="ECO:0000256" key="2">
    <source>
        <dbReference type="ARBA" id="ARBA00022692"/>
    </source>
</evidence>
<sequence length="145" mass="16443">MRQQFYFDWLTSRIAFELMKQGAIMTVLSTLLAALAWPTTLLTATDFIDSKWSIAVDSFALNQVLHPRAKAAISVWICGFDEDFEAELAESSDARIKVLFLAKSLGPELTEVSQVSYIYHNCLELYARMKILLKVSFVHLITHVP</sequence>
<dbReference type="InterPro" id="IPR007941">
    <property type="entry name" value="DUF726"/>
</dbReference>